<dbReference type="SUPFAM" id="SSF53098">
    <property type="entry name" value="Ribonuclease H-like"/>
    <property type="match status" value="1"/>
</dbReference>
<accession>A0A699I8Z7</accession>
<keyword evidence="2" id="KW-0479">Metal-binding</keyword>
<dbReference type="Pfam" id="PF07727">
    <property type="entry name" value="RVT_2"/>
    <property type="match status" value="1"/>
</dbReference>
<dbReference type="GO" id="GO:0046872">
    <property type="term" value="F:metal ion binding"/>
    <property type="evidence" value="ECO:0007669"/>
    <property type="project" value="UniProtKB-KW"/>
</dbReference>
<proteinExistence type="predicted"/>
<protein>
    <recommendedName>
        <fullName evidence="5">Integrase catalytic domain-containing protein</fullName>
    </recommendedName>
</protein>
<reference evidence="6" key="1">
    <citation type="journal article" date="2019" name="Sci. Rep.">
        <title>Draft genome of Tanacetum cinerariifolium, the natural source of mosquito coil.</title>
        <authorList>
            <person name="Yamashiro T."/>
            <person name="Shiraishi A."/>
            <person name="Satake H."/>
            <person name="Nakayama K."/>
        </authorList>
    </citation>
    <scope>NUCLEOTIDE SEQUENCE</scope>
</reference>
<dbReference type="AlphaFoldDB" id="A0A699I8Z7"/>
<dbReference type="Pfam" id="PF22936">
    <property type="entry name" value="Pol_BBD"/>
    <property type="match status" value="1"/>
</dbReference>
<dbReference type="InterPro" id="IPR012337">
    <property type="entry name" value="RNaseH-like_sf"/>
</dbReference>
<dbReference type="GO" id="GO:0015074">
    <property type="term" value="P:DNA integration"/>
    <property type="evidence" value="ECO:0007669"/>
    <property type="project" value="InterPro"/>
</dbReference>
<dbReference type="PROSITE" id="PS50994">
    <property type="entry name" value="INTEGRASE"/>
    <property type="match status" value="1"/>
</dbReference>
<feature type="non-terminal residue" evidence="6">
    <location>
        <position position="1"/>
    </location>
</feature>
<dbReference type="InterPro" id="IPR054722">
    <property type="entry name" value="PolX-like_BBD"/>
</dbReference>
<dbReference type="EMBL" id="BKCJ010260108">
    <property type="protein sequence ID" value="GEZ27716.1"/>
    <property type="molecule type" value="Genomic_DNA"/>
</dbReference>
<evidence type="ECO:0000256" key="4">
    <source>
        <dbReference type="ARBA" id="ARBA00022801"/>
    </source>
</evidence>
<dbReference type="PANTHER" id="PTHR42648:SF28">
    <property type="entry name" value="TRANSPOSON-ENCODED PROTEIN WITH RIBONUCLEASE H-LIKE AND RETROVIRUS ZINC FINGER-LIKE DOMAINS"/>
    <property type="match status" value="1"/>
</dbReference>
<evidence type="ECO:0000256" key="1">
    <source>
        <dbReference type="ARBA" id="ARBA00022670"/>
    </source>
</evidence>
<dbReference type="InterPro" id="IPR013103">
    <property type="entry name" value="RVT_2"/>
</dbReference>
<dbReference type="Gene3D" id="3.30.420.10">
    <property type="entry name" value="Ribonuclease H-like superfamily/Ribonuclease H"/>
    <property type="match status" value="1"/>
</dbReference>
<dbReference type="SUPFAM" id="SSF56672">
    <property type="entry name" value="DNA/RNA polymerases"/>
    <property type="match status" value="1"/>
</dbReference>
<evidence type="ECO:0000259" key="5">
    <source>
        <dbReference type="PROSITE" id="PS50994"/>
    </source>
</evidence>
<dbReference type="PANTHER" id="PTHR42648">
    <property type="entry name" value="TRANSPOSASE, PUTATIVE-RELATED"/>
    <property type="match status" value="1"/>
</dbReference>
<keyword evidence="3" id="KW-0064">Aspartyl protease</keyword>
<organism evidence="6">
    <name type="scientific">Tanacetum cinerariifolium</name>
    <name type="common">Dalmatian daisy</name>
    <name type="synonym">Chrysanthemum cinerariifolium</name>
    <dbReference type="NCBI Taxonomy" id="118510"/>
    <lineage>
        <taxon>Eukaryota</taxon>
        <taxon>Viridiplantae</taxon>
        <taxon>Streptophyta</taxon>
        <taxon>Embryophyta</taxon>
        <taxon>Tracheophyta</taxon>
        <taxon>Spermatophyta</taxon>
        <taxon>Magnoliopsida</taxon>
        <taxon>eudicotyledons</taxon>
        <taxon>Gunneridae</taxon>
        <taxon>Pentapetalae</taxon>
        <taxon>asterids</taxon>
        <taxon>campanulids</taxon>
        <taxon>Asterales</taxon>
        <taxon>Asteraceae</taxon>
        <taxon>Asteroideae</taxon>
        <taxon>Anthemideae</taxon>
        <taxon>Anthemidinae</taxon>
        <taxon>Tanacetum</taxon>
    </lineage>
</organism>
<name>A0A699I8Z7_TANCI</name>
<dbReference type="GO" id="GO:0003676">
    <property type="term" value="F:nucleic acid binding"/>
    <property type="evidence" value="ECO:0007669"/>
    <property type="project" value="InterPro"/>
</dbReference>
<evidence type="ECO:0000313" key="6">
    <source>
        <dbReference type="EMBL" id="GEZ27716.1"/>
    </source>
</evidence>
<comment type="caution">
    <text evidence="6">The sequence shown here is derived from an EMBL/GenBank/DDBJ whole genome shotgun (WGS) entry which is preliminary data.</text>
</comment>
<dbReference type="GO" id="GO:0006508">
    <property type="term" value="P:proteolysis"/>
    <property type="evidence" value="ECO:0007669"/>
    <property type="project" value="UniProtKB-KW"/>
</dbReference>
<dbReference type="Pfam" id="PF14223">
    <property type="entry name" value="Retrotran_gag_2"/>
    <property type="match status" value="1"/>
</dbReference>
<dbReference type="InterPro" id="IPR036397">
    <property type="entry name" value="RNaseH_sf"/>
</dbReference>
<feature type="domain" description="Integrase catalytic" evidence="5">
    <location>
        <begin position="340"/>
        <end position="436"/>
    </location>
</feature>
<sequence>GISSTGVFFEKLENKTDKDWTLLHQQVCGYIRQWMDDNILNHVVGEVHAHTVWTKFEQLYARKIGNGKLFLIKQLISLRYRDGTDMSDHLNIFQGVINQLSEMGIKFDEVVQGLWLLGTLPDLWETLRTSLSNSAQDGIISMELAKNSVLSEEMRRKTKDLLHIQRLWLLRREAEIGIVVKEIEIRTEASQKGEKNEDRTSDEHVTTTEDFLIVYEDEMISLVENKATWVVDNGASSQATPYRDFFISYTPGDFGSVKMGNGLTSKIVGIGDVCMETGVNMRLVLKGVKHIPDLRLNLISIGKPDNDGLCNTFNNGKWRLSRGDMVMARGHKKTNRVQFKSHPPSRKENILDLVYSDVCGPIKTQTVGGSRYFVTFIDDHSRKLWVYTLRTKDQVLYVFKEFHASVERETGRKLRYIPSDNGGEYSGPFDVYCKELVPENVWTGKEVSYDNLQVFGCKTFVHIPKDERSKFQNFIEDQAIEDIDKVKKSDAKCDEHDIPFQVDEQNDSHNEQDAPIHFDDQNNQNDGHEIPMHDYVQNDQPNVLIDQHDEQEAPIHVDEEPNVVQHDVVQPRRSNRERQPSMKYSPHDYVLLTGGGEPESYQKAMQHDDKEKWKIAMVKEMESLKENHTYELVELPKGRKALKNKWVYRLKMGELDSLPRYNARLVVKGFIQKEGVDFGEIFSPVVKTSSIRVVLGLATCMDLEVQQLDVKTTFLYGDLEEEIYMDQSEGFKVRGRENMVCKLKKSLYGLKHAPRQWYKKLESFMSKQGYTKTTSDHCVFVQKFLDKGFIILLLYIDDMLLVAKSVGTSLAENFKLSKKQCPSSVEEKLKIKQVPYASAVGSLIYAMVCTRPDLAHALSVVSTYLSNPSRAHWEAVKWIFRYLRGGAVSWQSRLQKCISLSTTEAKFIAFTEAAKEMM</sequence>
<dbReference type="InterPro" id="IPR001584">
    <property type="entry name" value="Integrase_cat-core"/>
</dbReference>
<dbReference type="GO" id="GO:0004190">
    <property type="term" value="F:aspartic-type endopeptidase activity"/>
    <property type="evidence" value="ECO:0007669"/>
    <property type="project" value="UniProtKB-KW"/>
</dbReference>
<dbReference type="InterPro" id="IPR043502">
    <property type="entry name" value="DNA/RNA_pol_sf"/>
</dbReference>
<dbReference type="InterPro" id="IPR039537">
    <property type="entry name" value="Retrotran_Ty1/copia-like"/>
</dbReference>
<keyword evidence="4" id="KW-0378">Hydrolase</keyword>
<evidence type="ECO:0000256" key="3">
    <source>
        <dbReference type="ARBA" id="ARBA00022750"/>
    </source>
</evidence>
<keyword evidence="1" id="KW-0645">Protease</keyword>
<evidence type="ECO:0000256" key="2">
    <source>
        <dbReference type="ARBA" id="ARBA00022723"/>
    </source>
</evidence>
<gene>
    <name evidence="6" type="ORF">Tci_499689</name>
</gene>